<dbReference type="InterPro" id="IPR000515">
    <property type="entry name" value="MetI-like"/>
</dbReference>
<keyword evidence="4 7" id="KW-0812">Transmembrane</keyword>
<dbReference type="SUPFAM" id="SSF161098">
    <property type="entry name" value="MetI-like"/>
    <property type="match status" value="1"/>
</dbReference>
<organism evidence="10 11">
    <name type="scientific">Pseudokineococcus lusitanus</name>
    <dbReference type="NCBI Taxonomy" id="763993"/>
    <lineage>
        <taxon>Bacteria</taxon>
        <taxon>Bacillati</taxon>
        <taxon>Actinomycetota</taxon>
        <taxon>Actinomycetes</taxon>
        <taxon>Kineosporiales</taxon>
        <taxon>Kineosporiaceae</taxon>
        <taxon>Pseudokineococcus</taxon>
    </lineage>
</organism>
<dbReference type="InterPro" id="IPR035906">
    <property type="entry name" value="MetI-like_sf"/>
</dbReference>
<evidence type="ECO:0000256" key="5">
    <source>
        <dbReference type="ARBA" id="ARBA00022989"/>
    </source>
</evidence>
<evidence type="ECO:0000256" key="2">
    <source>
        <dbReference type="ARBA" id="ARBA00022448"/>
    </source>
</evidence>
<sequence length="290" mass="30195">MSAPTTSRPASPAAAGPARGPSRGSLAQRLVASAVLLVAAAAALGPVLVVLAAALGPESPAAGGGLHPENFAAAWEQGRFGEYLQTSALVAVVVVTVATVASVLSGYAFGTMDFRGREVLFLLVLLGIMVPAEAVVVPLFFDLRTLGLTDTIWGIALPQIAQSIAFGTFWMRAHFRTTDRSLMEAARLDGAGPVRILVSVLVPVARPAITTLVLLSFLWTWNDFLVPLVMAPSAQLRTAPLGLALFQGQYTQGTALLAAGAVLVALPVVVVYLLLQRHVIRGMVEGAVRG</sequence>
<feature type="transmembrane region" description="Helical" evidence="7">
    <location>
        <begin position="255"/>
        <end position="275"/>
    </location>
</feature>
<evidence type="ECO:0000259" key="9">
    <source>
        <dbReference type="PROSITE" id="PS50928"/>
    </source>
</evidence>
<keyword evidence="2 7" id="KW-0813">Transport</keyword>
<dbReference type="RefSeq" id="WP_123380190.1">
    <property type="nucleotide sequence ID" value="NZ_RJKN01000005.1"/>
</dbReference>
<feature type="transmembrane region" description="Helical" evidence="7">
    <location>
        <begin position="30"/>
        <end position="55"/>
    </location>
</feature>
<feature type="domain" description="ABC transmembrane type-1" evidence="9">
    <location>
        <begin position="84"/>
        <end position="275"/>
    </location>
</feature>
<evidence type="ECO:0000256" key="8">
    <source>
        <dbReference type="SAM" id="MobiDB-lite"/>
    </source>
</evidence>
<evidence type="ECO:0000256" key="3">
    <source>
        <dbReference type="ARBA" id="ARBA00022475"/>
    </source>
</evidence>
<feature type="transmembrane region" description="Helical" evidence="7">
    <location>
        <begin position="88"/>
        <end position="107"/>
    </location>
</feature>
<evidence type="ECO:0000256" key="1">
    <source>
        <dbReference type="ARBA" id="ARBA00004651"/>
    </source>
</evidence>
<name>A0A3N1HJU3_9ACTN</name>
<dbReference type="OrthoDB" id="61122at2"/>
<feature type="transmembrane region" description="Helical" evidence="7">
    <location>
        <begin position="196"/>
        <end position="221"/>
    </location>
</feature>
<keyword evidence="6 7" id="KW-0472">Membrane</keyword>
<keyword evidence="11" id="KW-1185">Reference proteome</keyword>
<dbReference type="AlphaFoldDB" id="A0A3N1HJU3"/>
<feature type="transmembrane region" description="Helical" evidence="7">
    <location>
        <begin position="119"/>
        <end position="141"/>
    </location>
</feature>
<accession>A0A3N1HJU3</accession>
<feature type="transmembrane region" description="Helical" evidence="7">
    <location>
        <begin position="153"/>
        <end position="175"/>
    </location>
</feature>
<comment type="subcellular location">
    <subcellularLocation>
        <location evidence="1 7">Cell membrane</location>
        <topology evidence="1 7">Multi-pass membrane protein</topology>
    </subcellularLocation>
</comment>
<evidence type="ECO:0000313" key="10">
    <source>
        <dbReference type="EMBL" id="ROP42798.1"/>
    </source>
</evidence>
<dbReference type="CDD" id="cd06261">
    <property type="entry name" value="TM_PBP2"/>
    <property type="match status" value="1"/>
</dbReference>
<dbReference type="PROSITE" id="PS50928">
    <property type="entry name" value="ABC_TM1"/>
    <property type="match status" value="1"/>
</dbReference>
<dbReference type="GO" id="GO:0055085">
    <property type="term" value="P:transmembrane transport"/>
    <property type="evidence" value="ECO:0007669"/>
    <property type="project" value="InterPro"/>
</dbReference>
<gene>
    <name evidence="10" type="ORF">EDC03_2085</name>
</gene>
<protein>
    <submittedName>
        <fullName evidence="10">Carbohydrate ABC transporter membrane protein 2 (CUT1 family)</fullName>
    </submittedName>
</protein>
<evidence type="ECO:0000256" key="6">
    <source>
        <dbReference type="ARBA" id="ARBA00023136"/>
    </source>
</evidence>
<evidence type="ECO:0000313" key="11">
    <source>
        <dbReference type="Proteomes" id="UP000276232"/>
    </source>
</evidence>
<dbReference type="Pfam" id="PF00528">
    <property type="entry name" value="BPD_transp_1"/>
    <property type="match status" value="1"/>
</dbReference>
<dbReference type="EMBL" id="RJKN01000005">
    <property type="protein sequence ID" value="ROP42798.1"/>
    <property type="molecule type" value="Genomic_DNA"/>
</dbReference>
<evidence type="ECO:0000256" key="4">
    <source>
        <dbReference type="ARBA" id="ARBA00022692"/>
    </source>
</evidence>
<dbReference type="Proteomes" id="UP000276232">
    <property type="component" value="Unassembled WGS sequence"/>
</dbReference>
<dbReference type="PANTHER" id="PTHR43744:SF12">
    <property type="entry name" value="ABC TRANSPORTER PERMEASE PROTEIN MG189-RELATED"/>
    <property type="match status" value="1"/>
</dbReference>
<keyword evidence="5 7" id="KW-1133">Transmembrane helix</keyword>
<dbReference type="Gene3D" id="1.10.3720.10">
    <property type="entry name" value="MetI-like"/>
    <property type="match status" value="1"/>
</dbReference>
<dbReference type="PANTHER" id="PTHR43744">
    <property type="entry name" value="ABC TRANSPORTER PERMEASE PROTEIN MG189-RELATED-RELATED"/>
    <property type="match status" value="1"/>
</dbReference>
<comment type="caution">
    <text evidence="10">The sequence shown here is derived from an EMBL/GenBank/DDBJ whole genome shotgun (WGS) entry which is preliminary data.</text>
</comment>
<keyword evidence="3" id="KW-1003">Cell membrane</keyword>
<dbReference type="GO" id="GO:0005886">
    <property type="term" value="C:plasma membrane"/>
    <property type="evidence" value="ECO:0007669"/>
    <property type="project" value="UniProtKB-SubCell"/>
</dbReference>
<evidence type="ECO:0000256" key="7">
    <source>
        <dbReference type="RuleBase" id="RU363032"/>
    </source>
</evidence>
<dbReference type="InParanoid" id="A0A3N1HJU3"/>
<feature type="region of interest" description="Disordered" evidence="8">
    <location>
        <begin position="1"/>
        <end position="22"/>
    </location>
</feature>
<reference evidence="10 11" key="1">
    <citation type="journal article" date="2015" name="Stand. Genomic Sci.">
        <title>Genomic Encyclopedia of Bacterial and Archaeal Type Strains, Phase III: the genomes of soil and plant-associated and newly described type strains.</title>
        <authorList>
            <person name="Whitman W.B."/>
            <person name="Woyke T."/>
            <person name="Klenk H.P."/>
            <person name="Zhou Y."/>
            <person name="Lilburn T.G."/>
            <person name="Beck B.J."/>
            <person name="De Vos P."/>
            <person name="Vandamme P."/>
            <person name="Eisen J.A."/>
            <person name="Garrity G."/>
            <person name="Hugenholtz P."/>
            <person name="Kyrpides N.C."/>
        </authorList>
    </citation>
    <scope>NUCLEOTIDE SEQUENCE [LARGE SCALE GENOMIC DNA]</scope>
    <source>
        <strain evidence="10 11">CECT 7306</strain>
    </source>
</reference>
<comment type="similarity">
    <text evidence="7">Belongs to the binding-protein-dependent transport system permease family.</text>
</comment>
<proteinExistence type="inferred from homology"/>